<dbReference type="InterPro" id="IPR050430">
    <property type="entry name" value="Peptidase_S1"/>
</dbReference>
<dbReference type="Pfam" id="PF00089">
    <property type="entry name" value="Trypsin"/>
    <property type="match status" value="1"/>
</dbReference>
<keyword evidence="8" id="KW-1185">Reference proteome</keyword>
<dbReference type="Gene3D" id="2.40.10.10">
    <property type="entry name" value="Trypsin-like serine proteases"/>
    <property type="match status" value="1"/>
</dbReference>
<dbReference type="AlphaFoldDB" id="A0AA38ISB4"/>
<feature type="chain" id="PRO_5041389221" description="Peptidase S1 domain-containing protein" evidence="5">
    <location>
        <begin position="17"/>
        <end position="76"/>
    </location>
</feature>
<dbReference type="GO" id="GO:0006508">
    <property type="term" value="P:proteolysis"/>
    <property type="evidence" value="ECO:0007669"/>
    <property type="project" value="UniProtKB-KW"/>
</dbReference>
<dbReference type="PROSITE" id="PS00134">
    <property type="entry name" value="TRYPSIN_HIS"/>
    <property type="match status" value="1"/>
</dbReference>
<keyword evidence="5" id="KW-0732">Signal</keyword>
<gene>
    <name evidence="7" type="ORF">Zmor_004744</name>
</gene>
<protein>
    <recommendedName>
        <fullName evidence="6">Peptidase S1 domain-containing protein</fullName>
    </recommendedName>
</protein>
<dbReference type="PANTHER" id="PTHR24276">
    <property type="entry name" value="POLYSERASE-RELATED"/>
    <property type="match status" value="1"/>
</dbReference>
<dbReference type="PANTHER" id="PTHR24276:SF91">
    <property type="entry name" value="AT26814P-RELATED"/>
    <property type="match status" value="1"/>
</dbReference>
<name>A0AA38ISB4_9CUCU</name>
<dbReference type="PROSITE" id="PS50240">
    <property type="entry name" value="TRYPSIN_DOM"/>
    <property type="match status" value="1"/>
</dbReference>
<dbReference type="SUPFAM" id="SSF50494">
    <property type="entry name" value="Trypsin-like serine proteases"/>
    <property type="match status" value="1"/>
</dbReference>
<keyword evidence="1" id="KW-0645">Protease</keyword>
<feature type="signal peptide" evidence="5">
    <location>
        <begin position="1"/>
        <end position="16"/>
    </location>
</feature>
<evidence type="ECO:0000259" key="6">
    <source>
        <dbReference type="PROSITE" id="PS50240"/>
    </source>
</evidence>
<evidence type="ECO:0000256" key="4">
    <source>
        <dbReference type="ARBA" id="ARBA00023157"/>
    </source>
</evidence>
<dbReference type="InterPro" id="IPR018114">
    <property type="entry name" value="TRYPSIN_HIS"/>
</dbReference>
<dbReference type="InterPro" id="IPR043504">
    <property type="entry name" value="Peptidase_S1_PA_chymotrypsin"/>
</dbReference>
<reference evidence="7" key="1">
    <citation type="journal article" date="2023" name="G3 (Bethesda)">
        <title>Whole genome assemblies of Zophobas morio and Tenebrio molitor.</title>
        <authorList>
            <person name="Kaur S."/>
            <person name="Stinson S.A."/>
            <person name="diCenzo G.C."/>
        </authorList>
    </citation>
    <scope>NUCLEOTIDE SEQUENCE</scope>
    <source>
        <strain evidence="7">QUZm001</strain>
    </source>
</reference>
<evidence type="ECO:0000256" key="1">
    <source>
        <dbReference type="ARBA" id="ARBA00022670"/>
    </source>
</evidence>
<keyword evidence="2" id="KW-0378">Hydrolase</keyword>
<evidence type="ECO:0000256" key="5">
    <source>
        <dbReference type="SAM" id="SignalP"/>
    </source>
</evidence>
<keyword evidence="4" id="KW-1015">Disulfide bond</keyword>
<dbReference type="GO" id="GO:0004252">
    <property type="term" value="F:serine-type endopeptidase activity"/>
    <property type="evidence" value="ECO:0007669"/>
    <property type="project" value="InterPro"/>
</dbReference>
<dbReference type="InterPro" id="IPR001254">
    <property type="entry name" value="Trypsin_dom"/>
</dbReference>
<dbReference type="EMBL" id="JALNTZ010000002">
    <property type="protein sequence ID" value="KAJ3660289.1"/>
    <property type="molecule type" value="Genomic_DNA"/>
</dbReference>
<accession>A0AA38ISB4</accession>
<keyword evidence="3" id="KW-0720">Serine protease</keyword>
<evidence type="ECO:0000256" key="2">
    <source>
        <dbReference type="ARBA" id="ARBA00022801"/>
    </source>
</evidence>
<dbReference type="InterPro" id="IPR009003">
    <property type="entry name" value="Peptidase_S1_PA"/>
</dbReference>
<proteinExistence type="predicted"/>
<organism evidence="7 8">
    <name type="scientific">Zophobas morio</name>
    <dbReference type="NCBI Taxonomy" id="2755281"/>
    <lineage>
        <taxon>Eukaryota</taxon>
        <taxon>Metazoa</taxon>
        <taxon>Ecdysozoa</taxon>
        <taxon>Arthropoda</taxon>
        <taxon>Hexapoda</taxon>
        <taxon>Insecta</taxon>
        <taxon>Pterygota</taxon>
        <taxon>Neoptera</taxon>
        <taxon>Endopterygota</taxon>
        <taxon>Coleoptera</taxon>
        <taxon>Polyphaga</taxon>
        <taxon>Cucujiformia</taxon>
        <taxon>Tenebrionidae</taxon>
        <taxon>Zophobas</taxon>
    </lineage>
</organism>
<evidence type="ECO:0000313" key="8">
    <source>
        <dbReference type="Proteomes" id="UP001168821"/>
    </source>
</evidence>
<sequence>MRSFILVALLAASASTTPLFPLAKDLLPDGRIIGGGDIDISQVPWQVSVQFYGAHICGGAILSQTWVITAAHCTDR</sequence>
<feature type="domain" description="Peptidase S1" evidence="6">
    <location>
        <begin position="32"/>
        <end position="76"/>
    </location>
</feature>
<evidence type="ECO:0000313" key="7">
    <source>
        <dbReference type="EMBL" id="KAJ3660289.1"/>
    </source>
</evidence>
<comment type="caution">
    <text evidence="7">The sequence shown here is derived from an EMBL/GenBank/DDBJ whole genome shotgun (WGS) entry which is preliminary data.</text>
</comment>
<dbReference type="Proteomes" id="UP001168821">
    <property type="component" value="Unassembled WGS sequence"/>
</dbReference>
<evidence type="ECO:0000256" key="3">
    <source>
        <dbReference type="ARBA" id="ARBA00022825"/>
    </source>
</evidence>